<dbReference type="InterPro" id="IPR011006">
    <property type="entry name" value="CheY-like_superfamily"/>
</dbReference>
<evidence type="ECO:0000313" key="3">
    <source>
        <dbReference type="Proteomes" id="UP000570361"/>
    </source>
</evidence>
<sequence length="186" mass="20946">MLKAVLLLQDGAATDAVHTLSQCCRSLLTAQNEEDTRSLAASIEAFVVSCPIDRFSYWHPLLHAMSPAPIAWLCPAQVQASASSSWRVAPDGILFGSMTAAEMKLALSLASEMFRQRQRWDSERDQLLQRIEERKWIEQAKAVLRENKGITEAQAYDLLRKQAMNERRRIGELAMSIVKVYQLING</sequence>
<reference evidence="2 3" key="1">
    <citation type="submission" date="2020-08" db="EMBL/GenBank/DDBJ databases">
        <title>Genomic Encyclopedia of Type Strains, Phase III (KMG-III): the genomes of soil and plant-associated and newly described type strains.</title>
        <authorList>
            <person name="Whitman W."/>
        </authorList>
    </citation>
    <scope>NUCLEOTIDE SEQUENCE [LARGE SCALE GENOMIC DNA]</scope>
    <source>
        <strain evidence="2 3">CECT 5862</strain>
    </source>
</reference>
<accession>A0A7W5AXP9</accession>
<dbReference type="InterPro" id="IPR005561">
    <property type="entry name" value="ANTAR"/>
</dbReference>
<evidence type="ECO:0000259" key="1">
    <source>
        <dbReference type="PROSITE" id="PS50921"/>
    </source>
</evidence>
<evidence type="ECO:0000313" key="2">
    <source>
        <dbReference type="EMBL" id="MBB3110647.1"/>
    </source>
</evidence>
<name>A0A7W5AXP9_9BACL</name>
<dbReference type="GO" id="GO:0003723">
    <property type="term" value="F:RNA binding"/>
    <property type="evidence" value="ECO:0007669"/>
    <property type="project" value="InterPro"/>
</dbReference>
<dbReference type="InterPro" id="IPR036388">
    <property type="entry name" value="WH-like_DNA-bd_sf"/>
</dbReference>
<organism evidence="2 3">
    <name type="scientific">Paenibacillus phyllosphaerae</name>
    <dbReference type="NCBI Taxonomy" id="274593"/>
    <lineage>
        <taxon>Bacteria</taxon>
        <taxon>Bacillati</taxon>
        <taxon>Bacillota</taxon>
        <taxon>Bacilli</taxon>
        <taxon>Bacillales</taxon>
        <taxon>Paenibacillaceae</taxon>
        <taxon>Paenibacillus</taxon>
    </lineage>
</organism>
<protein>
    <submittedName>
        <fullName evidence="2">Response regulator NasT</fullName>
    </submittedName>
</protein>
<dbReference type="Gene3D" id="1.10.10.10">
    <property type="entry name" value="Winged helix-like DNA-binding domain superfamily/Winged helix DNA-binding domain"/>
    <property type="match status" value="1"/>
</dbReference>
<dbReference type="SMART" id="SM01012">
    <property type="entry name" value="ANTAR"/>
    <property type="match status" value="1"/>
</dbReference>
<dbReference type="RefSeq" id="WP_183600551.1">
    <property type="nucleotide sequence ID" value="NZ_JACHXK010000005.1"/>
</dbReference>
<comment type="caution">
    <text evidence="2">The sequence shown here is derived from an EMBL/GenBank/DDBJ whole genome shotgun (WGS) entry which is preliminary data.</text>
</comment>
<dbReference type="EMBL" id="JACHXK010000005">
    <property type="protein sequence ID" value="MBB3110647.1"/>
    <property type="molecule type" value="Genomic_DNA"/>
</dbReference>
<dbReference type="SUPFAM" id="SSF52172">
    <property type="entry name" value="CheY-like"/>
    <property type="match status" value="1"/>
</dbReference>
<dbReference type="Proteomes" id="UP000570361">
    <property type="component" value="Unassembled WGS sequence"/>
</dbReference>
<dbReference type="Pfam" id="PF03861">
    <property type="entry name" value="ANTAR"/>
    <property type="match status" value="1"/>
</dbReference>
<dbReference type="PROSITE" id="PS50921">
    <property type="entry name" value="ANTAR"/>
    <property type="match status" value="1"/>
</dbReference>
<dbReference type="AlphaFoldDB" id="A0A7W5AXP9"/>
<feature type="domain" description="ANTAR" evidence="1">
    <location>
        <begin position="117"/>
        <end position="178"/>
    </location>
</feature>
<gene>
    <name evidence="2" type="ORF">FHS18_002714</name>
</gene>
<keyword evidence="3" id="KW-1185">Reference proteome</keyword>
<proteinExistence type="predicted"/>